<dbReference type="AlphaFoldDB" id="A0A3P7M1P8"/>
<keyword evidence="2" id="KW-1185">Reference proteome</keyword>
<reference evidence="1 2" key="1">
    <citation type="submission" date="2018-08" db="EMBL/GenBank/DDBJ databases">
        <authorList>
            <person name="Laetsch R D."/>
            <person name="Stevens L."/>
            <person name="Kumar S."/>
            <person name="Blaxter L. M."/>
        </authorList>
    </citation>
    <scope>NUCLEOTIDE SEQUENCE [LARGE SCALE GENOMIC DNA]</scope>
</reference>
<organism evidence="1 2">
    <name type="scientific">Litomosoides sigmodontis</name>
    <name type="common">Filarial nematode worm</name>
    <dbReference type="NCBI Taxonomy" id="42156"/>
    <lineage>
        <taxon>Eukaryota</taxon>
        <taxon>Metazoa</taxon>
        <taxon>Ecdysozoa</taxon>
        <taxon>Nematoda</taxon>
        <taxon>Chromadorea</taxon>
        <taxon>Rhabditida</taxon>
        <taxon>Spirurina</taxon>
        <taxon>Spiruromorpha</taxon>
        <taxon>Filarioidea</taxon>
        <taxon>Onchocercidae</taxon>
        <taxon>Litomosoides</taxon>
    </lineage>
</organism>
<gene>
    <name evidence="1" type="ORF">NLS_LOCUS10201</name>
</gene>
<sequence length="109" mass="12414">ASIASESSLPSTDPSFIMDSALFNGETQQQILKFKRHIAEMQHQLKQIRRTMQMNMQASRDILRDAFDRVQQYITDYLGATPPHPSSNVNETLKSEHIAQIANLQKSLQ</sequence>
<feature type="non-terminal residue" evidence="1">
    <location>
        <position position="1"/>
    </location>
</feature>
<accession>A0A3P7M1P8</accession>
<name>A0A3P7M1P8_LITSI</name>
<evidence type="ECO:0000313" key="1">
    <source>
        <dbReference type="EMBL" id="VDM93558.1"/>
    </source>
</evidence>
<evidence type="ECO:0000313" key="2">
    <source>
        <dbReference type="Proteomes" id="UP000277928"/>
    </source>
</evidence>
<proteinExistence type="predicted"/>
<protein>
    <submittedName>
        <fullName evidence="1">Uncharacterized protein</fullName>
    </submittedName>
</protein>
<dbReference type="Proteomes" id="UP000277928">
    <property type="component" value="Unassembled WGS sequence"/>
</dbReference>
<dbReference type="EMBL" id="UYRX01002821">
    <property type="protein sequence ID" value="VDM93558.1"/>
    <property type="molecule type" value="Genomic_DNA"/>
</dbReference>
<dbReference type="STRING" id="42156.A0A3P7M1P8"/>